<dbReference type="Gene3D" id="3.40.1660.10">
    <property type="entry name" value="EreA-like (biosynthetic domain)"/>
    <property type="match status" value="1"/>
</dbReference>
<dbReference type="EMBL" id="LT598653">
    <property type="protein sequence ID" value="SBV33120.1"/>
    <property type="molecule type" value="Genomic_DNA"/>
</dbReference>
<dbReference type="PANTHER" id="PTHR31299">
    <property type="entry name" value="ESTERASE, PUTATIVE (AFU_ORTHOLOGUE AFUA_1G05850)-RELATED"/>
    <property type="match status" value="1"/>
</dbReference>
<keyword evidence="1" id="KW-0732">Signal</keyword>
<sequence>MTRILLTRFVQIAAAALSFTAPAASPASGLGGESAAAPFDAASLPRSIGPRIIAIGESSHGNEDMLQARNRLIMQLVDREAISWVALETGYAEARLLDRFVRGDAGEPEEVATRGFTSGFGKLAGNVSLLRELRAANLTRSEQQRVGIIGIDLSLGGPLASAPTMAPAMCALEGVENPMRREALTRKFADAVKPGLAGPSVTDEQKAAFRKVNDRLQASLAPTASFEARACARIVAQSAAVLDALPKVVTPGSIPSDAWISVSRRDEAMAANALAAFRRSTDKSVLLFAHTSHVLKSPRRGGQWSTQARPPRSMGEVLQERLRGRYTVIAQIERAPASGAAAPDLVDALAIKCAGPCVVLVPERWKEEGPAFRIGINGIDEQIVDIDAADGFLLVPSRPNGS</sequence>
<feature type="signal peptide" evidence="1">
    <location>
        <begin position="1"/>
        <end position="23"/>
    </location>
</feature>
<dbReference type="InterPro" id="IPR007815">
    <property type="entry name" value="Emycin_Estase"/>
</dbReference>
<dbReference type="InterPro" id="IPR052036">
    <property type="entry name" value="Hydrolase/PRTase-associated"/>
</dbReference>
<dbReference type="Pfam" id="PF05139">
    <property type="entry name" value="Erythro_esteras"/>
    <property type="match status" value="1"/>
</dbReference>
<dbReference type="Gene3D" id="1.20.1440.30">
    <property type="entry name" value="Biosynthetic Protein domain"/>
    <property type="match status" value="1"/>
</dbReference>
<protein>
    <recommendedName>
        <fullName evidence="3">Erythromycin esterase</fullName>
    </recommendedName>
</protein>
<organism evidence="2">
    <name type="scientific">uncultured Sphingopyxis sp</name>
    <dbReference type="NCBI Taxonomy" id="310581"/>
    <lineage>
        <taxon>Bacteria</taxon>
        <taxon>Pseudomonadati</taxon>
        <taxon>Pseudomonadota</taxon>
        <taxon>Alphaproteobacteria</taxon>
        <taxon>Sphingomonadales</taxon>
        <taxon>Sphingomonadaceae</taxon>
        <taxon>Sphingopyxis</taxon>
        <taxon>environmental samples</taxon>
    </lineage>
</organism>
<dbReference type="RefSeq" id="WP_295318719.1">
    <property type="nucleotide sequence ID" value="NZ_LT598653.1"/>
</dbReference>
<dbReference type="KEGG" id="sphu:SPPYR_2000"/>
<dbReference type="PANTHER" id="PTHR31299:SF0">
    <property type="entry name" value="ESTERASE, PUTATIVE (AFU_ORTHOLOGUE AFUA_1G05850)-RELATED"/>
    <property type="match status" value="1"/>
</dbReference>
<dbReference type="AlphaFoldDB" id="A0A1Y5PT05"/>
<proteinExistence type="predicted"/>
<feature type="chain" id="PRO_5012441442" description="Erythromycin esterase" evidence="1">
    <location>
        <begin position="24"/>
        <end position="402"/>
    </location>
</feature>
<name>A0A1Y5PT05_9SPHN</name>
<evidence type="ECO:0008006" key="3">
    <source>
        <dbReference type="Google" id="ProtNLM"/>
    </source>
</evidence>
<dbReference type="GO" id="GO:0046677">
    <property type="term" value="P:response to antibiotic"/>
    <property type="evidence" value="ECO:0007669"/>
    <property type="project" value="InterPro"/>
</dbReference>
<gene>
    <name evidence="2" type="ORF">SPPYR_2000</name>
</gene>
<accession>A0A1Y5PT05</accession>
<dbReference type="SUPFAM" id="SSF159501">
    <property type="entry name" value="EreA/ChaN-like"/>
    <property type="match status" value="1"/>
</dbReference>
<evidence type="ECO:0000256" key="1">
    <source>
        <dbReference type="SAM" id="SignalP"/>
    </source>
</evidence>
<reference evidence="2" key="1">
    <citation type="submission" date="2016-03" db="EMBL/GenBank/DDBJ databases">
        <authorList>
            <person name="Ploux O."/>
        </authorList>
    </citation>
    <scope>NUCLEOTIDE SEQUENCE</scope>
    <source>
        <strain evidence="2">UC10</strain>
    </source>
</reference>
<dbReference type="Gene3D" id="3.30.1870.10">
    <property type="entry name" value="EreA-like, domain 2"/>
    <property type="match status" value="1"/>
</dbReference>
<evidence type="ECO:0000313" key="2">
    <source>
        <dbReference type="EMBL" id="SBV33120.1"/>
    </source>
</evidence>